<dbReference type="SUPFAM" id="SSF46894">
    <property type="entry name" value="C-terminal effector domain of the bipartite response regulators"/>
    <property type="match status" value="1"/>
</dbReference>
<evidence type="ECO:0000256" key="1">
    <source>
        <dbReference type="ARBA" id="ARBA00023125"/>
    </source>
</evidence>
<proteinExistence type="predicted"/>
<evidence type="ECO:0000313" key="4">
    <source>
        <dbReference type="EMBL" id="HAC7378750.1"/>
    </source>
</evidence>
<dbReference type="GO" id="GO:0003677">
    <property type="term" value="F:DNA binding"/>
    <property type="evidence" value="ECO:0007669"/>
    <property type="project" value="UniProtKB-UniRule"/>
</dbReference>
<name>A0A703FXA5_SALER</name>
<sequence length="39" mass="4813">EHSHYLRIYMGHLRQKLEQDPTRPRHFITETGIGYRFMP</sequence>
<reference evidence="4" key="1">
    <citation type="journal article" date="2018" name="Genome Biol.">
        <title>SKESA: strategic k-mer extension for scrupulous assemblies.</title>
        <authorList>
            <person name="Souvorov A."/>
            <person name="Agarwala R."/>
            <person name="Lipman D.J."/>
        </authorList>
    </citation>
    <scope>NUCLEOTIDE SEQUENCE</scope>
    <source>
        <strain evidence="4">SL1_94</strain>
    </source>
</reference>
<dbReference type="InterPro" id="IPR001867">
    <property type="entry name" value="OmpR/PhoB-type_DNA-bd"/>
</dbReference>
<dbReference type="GO" id="GO:0006355">
    <property type="term" value="P:regulation of DNA-templated transcription"/>
    <property type="evidence" value="ECO:0007669"/>
    <property type="project" value="InterPro"/>
</dbReference>
<feature type="domain" description="OmpR/PhoB-type" evidence="3">
    <location>
        <begin position="1"/>
        <end position="39"/>
    </location>
</feature>
<dbReference type="InterPro" id="IPR036388">
    <property type="entry name" value="WH-like_DNA-bd_sf"/>
</dbReference>
<dbReference type="GO" id="GO:0000160">
    <property type="term" value="P:phosphorelay signal transduction system"/>
    <property type="evidence" value="ECO:0007669"/>
    <property type="project" value="InterPro"/>
</dbReference>
<comment type="caution">
    <text evidence="4">The sequence shown here is derived from an EMBL/GenBank/DDBJ whole genome shotgun (WGS) entry which is preliminary data.</text>
</comment>
<dbReference type="Pfam" id="PF00486">
    <property type="entry name" value="Trans_reg_C"/>
    <property type="match status" value="1"/>
</dbReference>
<reference evidence="4" key="2">
    <citation type="submission" date="2018-08" db="EMBL/GenBank/DDBJ databases">
        <authorList>
            <consortium name="NCBI Pathogen Detection Project"/>
        </authorList>
    </citation>
    <scope>NUCLEOTIDE SEQUENCE</scope>
    <source>
        <strain evidence="4">SL1_94</strain>
    </source>
</reference>
<dbReference type="AlphaFoldDB" id="A0A703FXA5"/>
<evidence type="ECO:0000256" key="2">
    <source>
        <dbReference type="PROSITE-ProRule" id="PRU01091"/>
    </source>
</evidence>
<feature type="DNA-binding region" description="OmpR/PhoB-type" evidence="2">
    <location>
        <begin position="1"/>
        <end position="39"/>
    </location>
</feature>
<accession>A0A703FXA5</accession>
<keyword evidence="1 2" id="KW-0238">DNA-binding</keyword>
<dbReference type="InterPro" id="IPR016032">
    <property type="entry name" value="Sig_transdc_resp-reg_C-effctor"/>
</dbReference>
<feature type="non-terminal residue" evidence="4">
    <location>
        <position position="1"/>
    </location>
</feature>
<evidence type="ECO:0000259" key="3">
    <source>
        <dbReference type="PROSITE" id="PS51755"/>
    </source>
</evidence>
<dbReference type="PROSITE" id="PS51755">
    <property type="entry name" value="OMPR_PHOB"/>
    <property type="match status" value="1"/>
</dbReference>
<protein>
    <submittedName>
        <fullName evidence="4">Two-component system response regulator KdpE</fullName>
    </submittedName>
</protein>
<gene>
    <name evidence="4" type="ORF">G0E79_10565</name>
</gene>
<organism evidence="4">
    <name type="scientific">Salmonella enterica</name>
    <name type="common">Salmonella choleraesuis</name>
    <dbReference type="NCBI Taxonomy" id="28901"/>
    <lineage>
        <taxon>Bacteria</taxon>
        <taxon>Pseudomonadati</taxon>
        <taxon>Pseudomonadota</taxon>
        <taxon>Gammaproteobacteria</taxon>
        <taxon>Enterobacterales</taxon>
        <taxon>Enterobacteriaceae</taxon>
        <taxon>Salmonella</taxon>
    </lineage>
</organism>
<dbReference type="EMBL" id="DAAMMK010000003">
    <property type="protein sequence ID" value="HAC7378750.1"/>
    <property type="molecule type" value="Genomic_DNA"/>
</dbReference>
<dbReference type="Gene3D" id="1.10.10.10">
    <property type="entry name" value="Winged helix-like DNA-binding domain superfamily/Winged helix DNA-binding domain"/>
    <property type="match status" value="1"/>
</dbReference>